<comment type="caution">
    <text evidence="1">The sequence shown here is derived from an EMBL/GenBank/DDBJ whole genome shotgun (WGS) entry which is preliminary data.</text>
</comment>
<proteinExistence type="predicted"/>
<protein>
    <submittedName>
        <fullName evidence="1">Uncharacterized protein</fullName>
    </submittedName>
</protein>
<gene>
    <name evidence="1" type="ORF">V1525DRAFT_391554</name>
</gene>
<evidence type="ECO:0000313" key="2">
    <source>
        <dbReference type="Proteomes" id="UP001433508"/>
    </source>
</evidence>
<keyword evidence="2" id="KW-1185">Reference proteome</keyword>
<sequence length="507" mass="56938">MALSTAGSNGPPANAASTKLNNGEGMMYSFPTAPPESNPFPSSDQNPSPIEAEECFNFFRSRMLPYFPFINFPAGSTAGQVRENRPVLFQAITTVTLFSTQKRLARAEVFKRLVFKSALLDVESNTDLLLGILTYVAWSTDAFLGRANLLSRLMMLAISLVYDLRLFKPSPPDMQLIVTLTQGFPENVEDKRNESMQDFIDKQRAVLACFVLSSNISSHFGRIDALRWTPQMEEALRMIVTNKQYPTDEAVAHLREQHETDRAGKLATATAAMAVPSFLYLKALREQLRELRDSLSPKLRQQEIPIAYAEYAELYINQVTLSIGSDGPLFSMSGQSTNDELLPGFRRLECLWHSVEAIKAWLDIFYRIPPAECVFHSISEDPGWDYHAVRNTVNLLSVLDWIPKKLDLASKEACLQADDDLFKLLSKLLSRSREWVETRFNMSTSSASSSSSRTQNCEFAPGRSAGLDTIAVNNNIPDMDQMPWLQAMDLESDKWFEDVFGGTQVAF</sequence>
<name>A0ACC3SRU1_LIPKO</name>
<accession>A0ACC3SRU1</accession>
<organism evidence="1 2">
    <name type="scientific">Lipomyces kononenkoae</name>
    <name type="common">Yeast</name>
    <dbReference type="NCBI Taxonomy" id="34357"/>
    <lineage>
        <taxon>Eukaryota</taxon>
        <taxon>Fungi</taxon>
        <taxon>Dikarya</taxon>
        <taxon>Ascomycota</taxon>
        <taxon>Saccharomycotina</taxon>
        <taxon>Lipomycetes</taxon>
        <taxon>Lipomycetales</taxon>
        <taxon>Lipomycetaceae</taxon>
        <taxon>Lipomyces</taxon>
    </lineage>
</organism>
<evidence type="ECO:0000313" key="1">
    <source>
        <dbReference type="EMBL" id="KAK9234331.1"/>
    </source>
</evidence>
<dbReference type="EMBL" id="MU971487">
    <property type="protein sequence ID" value="KAK9234331.1"/>
    <property type="molecule type" value="Genomic_DNA"/>
</dbReference>
<dbReference type="Proteomes" id="UP001433508">
    <property type="component" value="Unassembled WGS sequence"/>
</dbReference>
<reference evidence="2" key="1">
    <citation type="journal article" date="2024" name="Front. Bioeng. Biotechnol.">
        <title>Genome-scale model development and genomic sequencing of the oleaginous clade Lipomyces.</title>
        <authorList>
            <person name="Czajka J.J."/>
            <person name="Han Y."/>
            <person name="Kim J."/>
            <person name="Mondo S.J."/>
            <person name="Hofstad B.A."/>
            <person name="Robles A."/>
            <person name="Haridas S."/>
            <person name="Riley R."/>
            <person name="LaButti K."/>
            <person name="Pangilinan J."/>
            <person name="Andreopoulos W."/>
            <person name="Lipzen A."/>
            <person name="Yan J."/>
            <person name="Wang M."/>
            <person name="Ng V."/>
            <person name="Grigoriev I.V."/>
            <person name="Spatafora J.W."/>
            <person name="Magnuson J.K."/>
            <person name="Baker S.E."/>
            <person name="Pomraning K.R."/>
        </authorList>
    </citation>
    <scope>NUCLEOTIDE SEQUENCE [LARGE SCALE GENOMIC DNA]</scope>
    <source>
        <strain evidence="2">CBS 7786</strain>
    </source>
</reference>